<organism evidence="2 3">
    <name type="scientific">Orchesella dallaii</name>
    <dbReference type="NCBI Taxonomy" id="48710"/>
    <lineage>
        <taxon>Eukaryota</taxon>
        <taxon>Metazoa</taxon>
        <taxon>Ecdysozoa</taxon>
        <taxon>Arthropoda</taxon>
        <taxon>Hexapoda</taxon>
        <taxon>Collembola</taxon>
        <taxon>Entomobryomorpha</taxon>
        <taxon>Entomobryoidea</taxon>
        <taxon>Orchesellidae</taxon>
        <taxon>Orchesellinae</taxon>
        <taxon>Orchesella</taxon>
    </lineage>
</organism>
<feature type="transmembrane region" description="Helical" evidence="1">
    <location>
        <begin position="5"/>
        <end position="27"/>
    </location>
</feature>
<feature type="transmembrane region" description="Helical" evidence="1">
    <location>
        <begin position="95"/>
        <end position="117"/>
    </location>
</feature>
<feature type="transmembrane region" description="Helical" evidence="1">
    <location>
        <begin position="174"/>
        <end position="195"/>
    </location>
</feature>
<name>A0ABP1Q3W7_9HEXA</name>
<feature type="transmembrane region" description="Helical" evidence="1">
    <location>
        <begin position="57"/>
        <end position="74"/>
    </location>
</feature>
<dbReference type="EMBL" id="CAXLJM020000022">
    <property type="protein sequence ID" value="CAL8088121.1"/>
    <property type="molecule type" value="Genomic_DNA"/>
</dbReference>
<evidence type="ECO:0000313" key="3">
    <source>
        <dbReference type="Proteomes" id="UP001642540"/>
    </source>
</evidence>
<comment type="caution">
    <text evidence="2">The sequence shown here is derived from an EMBL/GenBank/DDBJ whole genome shotgun (WGS) entry which is preliminary data.</text>
</comment>
<gene>
    <name evidence="2" type="ORF">ODALV1_LOCUS6954</name>
</gene>
<keyword evidence="1" id="KW-0812">Transmembrane</keyword>
<evidence type="ECO:0000313" key="2">
    <source>
        <dbReference type="EMBL" id="CAL8088121.1"/>
    </source>
</evidence>
<feature type="transmembrane region" description="Helical" evidence="1">
    <location>
        <begin position="207"/>
        <end position="226"/>
    </location>
</feature>
<keyword evidence="1" id="KW-1133">Transmembrane helix</keyword>
<accession>A0ABP1Q3W7</accession>
<feature type="transmembrane region" description="Helical" evidence="1">
    <location>
        <begin position="233"/>
        <end position="250"/>
    </location>
</feature>
<evidence type="ECO:0000256" key="1">
    <source>
        <dbReference type="SAM" id="Phobius"/>
    </source>
</evidence>
<feature type="transmembrane region" description="Helical" evidence="1">
    <location>
        <begin position="266"/>
        <end position="287"/>
    </location>
</feature>
<reference evidence="2 3" key="1">
    <citation type="submission" date="2024-08" db="EMBL/GenBank/DDBJ databases">
        <authorList>
            <person name="Cucini C."/>
            <person name="Frati F."/>
        </authorList>
    </citation>
    <scope>NUCLEOTIDE SEQUENCE [LARGE SCALE GENOMIC DNA]</scope>
</reference>
<dbReference type="PANTHER" id="PTHR33802">
    <property type="entry name" value="SI:CH211-161H7.5-RELATED"/>
    <property type="match status" value="1"/>
</dbReference>
<keyword evidence="1" id="KW-0472">Membrane</keyword>
<keyword evidence="3" id="KW-1185">Reference proteome</keyword>
<dbReference type="PANTHER" id="PTHR33802:SF1">
    <property type="entry name" value="XK-RELATED PROTEIN"/>
    <property type="match status" value="1"/>
</dbReference>
<proteinExistence type="predicted"/>
<protein>
    <submittedName>
        <fullName evidence="2">Uncharacterized protein</fullName>
    </submittedName>
</protein>
<feature type="transmembrane region" description="Helical" evidence="1">
    <location>
        <begin position="129"/>
        <end position="153"/>
    </location>
</feature>
<sequence length="302" mass="34269">MGDKVLAVSIVYLTCHFAFNVILSAFAGATEGVIFKHRIGQISANHTIQVTPSGPTFMIWNFIYLWLLAAYLYLTANIFRSTGEASGKRYCSPPIFGRWVTWVLILNAFFYTAWLFIWDNQWMTAAASFLTLIAISNWVALIIFSVSLWNNVVILKTEAPIDLILHRVLIQNGFGMYTTWTTIASLINIAVALVYDGKLEDPVPSLIALAFLSVLIALWVPLEFFFWDNYFRYLLTPLFVVLWALSGIHVEQTRNVELISESVRDYTLILMIITGILIIGKIILTIYRHVKRPLYIGLSTVA</sequence>
<dbReference type="Proteomes" id="UP001642540">
    <property type="component" value="Unassembled WGS sequence"/>
</dbReference>